<keyword evidence="3" id="KW-0812">Transmembrane</keyword>
<dbReference type="RefSeq" id="WP_120742571.1">
    <property type="nucleotide sequence ID" value="NZ_CP032568.1"/>
</dbReference>
<dbReference type="SUPFAM" id="SSF53474">
    <property type="entry name" value="alpha/beta-Hydrolases"/>
    <property type="match status" value="1"/>
</dbReference>
<keyword evidence="3" id="KW-0472">Membrane</keyword>
<name>A0A386ZKW1_9NOCA</name>
<dbReference type="KEGG" id="nyu:D7D52_32610"/>
<dbReference type="InterPro" id="IPR053145">
    <property type="entry name" value="AB_hydrolase_Est10"/>
</dbReference>
<gene>
    <name evidence="5" type="ORF">D7D52_32610</name>
</gene>
<dbReference type="InterPro" id="IPR001375">
    <property type="entry name" value="Peptidase_S9_cat"/>
</dbReference>
<dbReference type="AlphaFoldDB" id="A0A386ZKW1"/>
<evidence type="ECO:0000313" key="6">
    <source>
        <dbReference type="Proteomes" id="UP000267164"/>
    </source>
</evidence>
<dbReference type="Gene3D" id="3.40.50.1820">
    <property type="entry name" value="alpha/beta hydrolase"/>
    <property type="match status" value="1"/>
</dbReference>
<proteinExistence type="predicted"/>
<organism evidence="5 6">
    <name type="scientific">Nocardia yunnanensis</name>
    <dbReference type="NCBI Taxonomy" id="2382165"/>
    <lineage>
        <taxon>Bacteria</taxon>
        <taxon>Bacillati</taxon>
        <taxon>Actinomycetota</taxon>
        <taxon>Actinomycetes</taxon>
        <taxon>Mycobacteriales</taxon>
        <taxon>Nocardiaceae</taxon>
        <taxon>Nocardia</taxon>
    </lineage>
</organism>
<accession>A0A386ZKW1</accession>
<feature type="domain" description="Peptidase S9 prolyl oligopeptidase catalytic" evidence="4">
    <location>
        <begin position="63"/>
        <end position="215"/>
    </location>
</feature>
<dbReference type="GO" id="GO:0004252">
    <property type="term" value="F:serine-type endopeptidase activity"/>
    <property type="evidence" value="ECO:0007669"/>
    <property type="project" value="InterPro"/>
</dbReference>
<evidence type="ECO:0000259" key="4">
    <source>
        <dbReference type="Pfam" id="PF00326"/>
    </source>
</evidence>
<dbReference type="EMBL" id="CP032568">
    <property type="protein sequence ID" value="AYF77774.1"/>
    <property type="molecule type" value="Genomic_DNA"/>
</dbReference>
<dbReference type="PANTHER" id="PTHR43265">
    <property type="entry name" value="ESTERASE ESTD"/>
    <property type="match status" value="1"/>
</dbReference>
<evidence type="ECO:0000313" key="5">
    <source>
        <dbReference type="EMBL" id="AYF77774.1"/>
    </source>
</evidence>
<dbReference type="PANTHER" id="PTHR43265:SF1">
    <property type="entry name" value="ESTERASE ESTD"/>
    <property type="match status" value="1"/>
</dbReference>
<dbReference type="GO" id="GO:0052689">
    <property type="term" value="F:carboxylic ester hydrolase activity"/>
    <property type="evidence" value="ECO:0007669"/>
    <property type="project" value="TreeGrafter"/>
</dbReference>
<dbReference type="Proteomes" id="UP000267164">
    <property type="component" value="Chromosome"/>
</dbReference>
<feature type="transmembrane region" description="Helical" evidence="3">
    <location>
        <begin position="397"/>
        <end position="419"/>
    </location>
</feature>
<evidence type="ECO:0000256" key="2">
    <source>
        <dbReference type="SAM" id="MobiDB-lite"/>
    </source>
</evidence>
<feature type="region of interest" description="Disordered" evidence="2">
    <location>
        <begin position="257"/>
        <end position="279"/>
    </location>
</feature>
<feature type="transmembrane region" description="Helical" evidence="3">
    <location>
        <begin position="325"/>
        <end position="345"/>
    </location>
</feature>
<dbReference type="PROSITE" id="PS00708">
    <property type="entry name" value="PRO_ENDOPEP_SER"/>
    <property type="match status" value="1"/>
</dbReference>
<dbReference type="OrthoDB" id="9765647at2"/>
<evidence type="ECO:0000256" key="1">
    <source>
        <dbReference type="ARBA" id="ARBA00022801"/>
    </source>
</evidence>
<dbReference type="InterPro" id="IPR002471">
    <property type="entry name" value="Pept_S9_AS"/>
</dbReference>
<evidence type="ECO:0000256" key="3">
    <source>
        <dbReference type="SAM" id="Phobius"/>
    </source>
</evidence>
<reference evidence="5 6" key="1">
    <citation type="submission" date="2018-09" db="EMBL/GenBank/DDBJ databases">
        <title>Nocardia yunnanensis sp. nov., an actinomycete isolated from a soil sample.</title>
        <authorList>
            <person name="Zhang J."/>
        </authorList>
    </citation>
    <scope>NUCLEOTIDE SEQUENCE [LARGE SCALE GENOMIC DNA]</scope>
    <source>
        <strain evidence="5 6">CFHS0054</strain>
    </source>
</reference>
<protein>
    <submittedName>
        <fullName evidence="5">Alpha/beta hydrolase</fullName>
    </submittedName>
</protein>
<dbReference type="GO" id="GO:0006508">
    <property type="term" value="P:proteolysis"/>
    <property type="evidence" value="ECO:0007669"/>
    <property type="project" value="InterPro"/>
</dbReference>
<keyword evidence="1 5" id="KW-0378">Hydrolase</keyword>
<feature type="transmembrane region" description="Helical" evidence="3">
    <location>
        <begin position="365"/>
        <end position="385"/>
    </location>
</feature>
<keyword evidence="3" id="KW-1133">Transmembrane helix</keyword>
<sequence>MFAPAAALSDTPGIVLVAGSGPGPRQEYRREAEAFAAMGITTLVYDKHTDGYSRTHVDFGLLADDALAAVRVLRATPGVRPDRVGLWGFSEGGWVTPLAAARSADVAFLITLGASGFTPLRTQTWNLTNRIRQQGDSSSLAATLSGPAARLIDAAGLFPAADYDPRPAWANVRVPVLALWGRHDVQVPPAESAAVVRAALAADPSVTLRFLDGSHNGRATTTGFDRIGATYESPVPPGDFAPGYLDTMRAWLRQVTDGTPPACSADDPPAQARASQDPGAPGWSSAVAQAVTLGLIVAGFLAYLAISFADNGIRTARVARGIPRWLAGTGLLTTVASLLYLLSIYATGGHALAPMLLHRPLPWLVVQLLALATTGLLATTGVTAVRRRAELTRAHRLALSALLCAGFVWLAWVLTWGLLTR</sequence>
<keyword evidence="6" id="KW-1185">Reference proteome</keyword>
<feature type="transmembrane region" description="Helical" evidence="3">
    <location>
        <begin position="283"/>
        <end position="304"/>
    </location>
</feature>
<dbReference type="Pfam" id="PF00326">
    <property type="entry name" value="Peptidase_S9"/>
    <property type="match status" value="1"/>
</dbReference>
<dbReference type="InterPro" id="IPR029058">
    <property type="entry name" value="AB_hydrolase_fold"/>
</dbReference>